<dbReference type="AlphaFoldDB" id="A0A484H2T8"/>
<dbReference type="EMBL" id="QWLN02000256">
    <property type="protein sequence ID" value="TEA42223.1"/>
    <property type="molecule type" value="Genomic_DNA"/>
</dbReference>
<accession>A0A484H2T8</accession>
<feature type="non-terminal residue" evidence="2">
    <location>
        <position position="45"/>
    </location>
</feature>
<keyword evidence="3" id="KW-1185">Reference proteome</keyword>
<evidence type="ECO:0000313" key="2">
    <source>
        <dbReference type="EMBL" id="TEA42223.1"/>
    </source>
</evidence>
<feature type="non-terminal residue" evidence="2">
    <location>
        <position position="1"/>
    </location>
</feature>
<evidence type="ECO:0000313" key="3">
    <source>
        <dbReference type="Proteomes" id="UP000295264"/>
    </source>
</evidence>
<dbReference type="PROSITE" id="PS50075">
    <property type="entry name" value="CARRIER"/>
    <property type="match status" value="1"/>
</dbReference>
<dbReference type="Proteomes" id="UP000295264">
    <property type="component" value="Unassembled WGS sequence"/>
</dbReference>
<gene>
    <name evidence="2" type="ORF">DBR06_SOUSAS6810156</name>
</gene>
<reference evidence="2 3" key="1">
    <citation type="journal article" date="2018" name="Genomics">
        <title>Molecular footprints of inshore aquatic adaptation in Indo-Pacific humpback dolphin (Sousa chinensis).</title>
        <authorList>
            <person name="Ming Y."/>
            <person name="Jian J."/>
            <person name="Yu F."/>
            <person name="Yu X."/>
            <person name="Wang J."/>
            <person name="Liu W."/>
        </authorList>
    </citation>
    <scope>NUCLEOTIDE SEQUENCE [LARGE SCALE GENOMIC DNA]</scope>
    <source>
        <strain evidence="2">MY-2018</strain>
        <tissue evidence="2">Skin</tissue>
    </source>
</reference>
<dbReference type="InterPro" id="IPR009081">
    <property type="entry name" value="PP-bd_ACP"/>
</dbReference>
<dbReference type="InterPro" id="IPR036736">
    <property type="entry name" value="ACP-like_sf"/>
</dbReference>
<protein>
    <recommendedName>
        <fullName evidence="1">Carrier domain-containing protein</fullName>
    </recommendedName>
</protein>
<dbReference type="Gene3D" id="1.10.1200.10">
    <property type="entry name" value="ACP-like"/>
    <property type="match status" value="1"/>
</dbReference>
<comment type="caution">
    <text evidence="2">The sequence shown here is derived from an EMBL/GenBank/DDBJ whole genome shotgun (WGS) entry which is preliminary data.</text>
</comment>
<proteinExistence type="predicted"/>
<evidence type="ECO:0000259" key="1">
    <source>
        <dbReference type="PROSITE" id="PS50075"/>
    </source>
</evidence>
<dbReference type="SUPFAM" id="SSF47336">
    <property type="entry name" value="ACP-like"/>
    <property type="match status" value="1"/>
</dbReference>
<feature type="domain" description="Carrier" evidence="1">
    <location>
        <begin position="1"/>
        <end position="41"/>
    </location>
</feature>
<organism evidence="2 3">
    <name type="scientific">Sousa chinensis</name>
    <name type="common">Indo-pacific humpbacked dolphin</name>
    <name type="synonym">Steno chinensis</name>
    <dbReference type="NCBI Taxonomy" id="103600"/>
    <lineage>
        <taxon>Eukaryota</taxon>
        <taxon>Metazoa</taxon>
        <taxon>Chordata</taxon>
        <taxon>Craniata</taxon>
        <taxon>Vertebrata</taxon>
        <taxon>Euteleostomi</taxon>
        <taxon>Mammalia</taxon>
        <taxon>Eutheria</taxon>
        <taxon>Laurasiatheria</taxon>
        <taxon>Artiodactyla</taxon>
        <taxon>Whippomorpha</taxon>
        <taxon>Cetacea</taxon>
        <taxon>Odontoceti</taxon>
        <taxon>Delphinidae</taxon>
        <taxon>Sousa</taxon>
    </lineage>
</organism>
<sequence length="45" mass="4871">SLDQLEIIVAAEDEFGFASPDTDVEKLTCPQEAAGHTADQKDVHE</sequence>
<name>A0A484H2T8_SOUCH</name>